<evidence type="ECO:0000313" key="5">
    <source>
        <dbReference type="Proteomes" id="UP000887565"/>
    </source>
</evidence>
<comment type="similarity">
    <text evidence="1">Belongs to the RRM TRSPAP family.</text>
</comment>
<dbReference type="InterPro" id="IPR040434">
    <property type="entry name" value="TSAP1"/>
</dbReference>
<evidence type="ECO:0000313" key="6">
    <source>
        <dbReference type="WBParaSite" id="nRc.2.0.1.t13467-RA"/>
    </source>
</evidence>
<feature type="domain" description="RRM" evidence="4">
    <location>
        <begin position="1"/>
        <end position="66"/>
    </location>
</feature>
<proteinExistence type="inferred from homology"/>
<dbReference type="GO" id="GO:0003723">
    <property type="term" value="F:RNA binding"/>
    <property type="evidence" value="ECO:0007669"/>
    <property type="project" value="UniProtKB-UniRule"/>
</dbReference>
<dbReference type="PANTHER" id="PTHR37457:SF3">
    <property type="entry name" value="TRNA SELENOCYSTEINE-ASSOCIATED PROTEIN 1"/>
    <property type="match status" value="1"/>
</dbReference>
<name>A0A915IJB1_ROMCU</name>
<accession>A0A915IJB1</accession>
<dbReference type="AlphaFoldDB" id="A0A915IJB1"/>
<protein>
    <recommendedName>
        <fullName evidence="2">tRNA selenocysteine-associated protein 1</fullName>
    </recommendedName>
</protein>
<evidence type="ECO:0000256" key="1">
    <source>
        <dbReference type="ARBA" id="ARBA00008920"/>
    </source>
</evidence>
<keyword evidence="3" id="KW-0694">RNA-binding</keyword>
<dbReference type="InterPro" id="IPR035979">
    <property type="entry name" value="RBD_domain_sf"/>
</dbReference>
<reference evidence="6" key="1">
    <citation type="submission" date="2022-11" db="UniProtKB">
        <authorList>
            <consortium name="WormBaseParasite"/>
        </authorList>
    </citation>
    <scope>IDENTIFICATION</scope>
</reference>
<evidence type="ECO:0000259" key="4">
    <source>
        <dbReference type="PROSITE" id="PS50102"/>
    </source>
</evidence>
<keyword evidence="5" id="KW-1185">Reference proteome</keyword>
<dbReference type="WBParaSite" id="nRc.2.0.1.t13467-RA">
    <property type="protein sequence ID" value="nRc.2.0.1.t13467-RA"/>
    <property type="gene ID" value="nRc.2.0.1.g13467"/>
</dbReference>
<dbReference type="PANTHER" id="PTHR37457">
    <property type="entry name" value="TRNA SELENOCYSTEINE 1-ASSOCIATED PROTEIN 1-RELATED"/>
    <property type="match status" value="1"/>
</dbReference>
<dbReference type="SUPFAM" id="SSF54928">
    <property type="entry name" value="RNA-binding domain, RBD"/>
    <property type="match status" value="1"/>
</dbReference>
<dbReference type="InterPro" id="IPR012677">
    <property type="entry name" value="Nucleotide-bd_a/b_plait_sf"/>
</dbReference>
<dbReference type="OMA" id="CYFRYAS"/>
<sequence length="175" mass="20384">MRSVFLLCYFRYASCRGAKVYKNHDGSNRGSGFVRFGDETDQQRAFIEMNRKLIHGRPMMLKMAPVRVKRPKYGAGGEYDPSNYYRQYQDYYNSSQWSMYDYQQKQQPADNSTPSKEQDEKASIVLNGLEIYADFLTPEEADDTFMEDSEEVYNAMRESLFFPAVHTAAVTFDDL</sequence>
<organism evidence="5 6">
    <name type="scientific">Romanomermis culicivorax</name>
    <name type="common">Nematode worm</name>
    <dbReference type="NCBI Taxonomy" id="13658"/>
    <lineage>
        <taxon>Eukaryota</taxon>
        <taxon>Metazoa</taxon>
        <taxon>Ecdysozoa</taxon>
        <taxon>Nematoda</taxon>
        <taxon>Enoplea</taxon>
        <taxon>Dorylaimia</taxon>
        <taxon>Mermithida</taxon>
        <taxon>Mermithoidea</taxon>
        <taxon>Mermithidae</taxon>
        <taxon>Romanomermis</taxon>
    </lineage>
</organism>
<dbReference type="Proteomes" id="UP000887565">
    <property type="component" value="Unplaced"/>
</dbReference>
<dbReference type="Gene3D" id="3.30.70.330">
    <property type="match status" value="1"/>
</dbReference>
<dbReference type="PROSITE" id="PS50102">
    <property type="entry name" value="RRM"/>
    <property type="match status" value="1"/>
</dbReference>
<evidence type="ECO:0000256" key="2">
    <source>
        <dbReference type="ARBA" id="ARBA00033477"/>
    </source>
</evidence>
<dbReference type="Pfam" id="PF00076">
    <property type="entry name" value="RRM_1"/>
    <property type="match status" value="1"/>
</dbReference>
<dbReference type="InterPro" id="IPR000504">
    <property type="entry name" value="RRM_dom"/>
</dbReference>
<evidence type="ECO:0000256" key="3">
    <source>
        <dbReference type="PROSITE-ProRule" id="PRU00176"/>
    </source>
</evidence>